<name>A0A6D2JP42_9BRAS</name>
<evidence type="ECO:0000256" key="2">
    <source>
        <dbReference type="SAM" id="MobiDB-lite"/>
    </source>
</evidence>
<proteinExistence type="predicted"/>
<evidence type="ECO:0000313" key="5">
    <source>
        <dbReference type="Proteomes" id="UP000467841"/>
    </source>
</evidence>
<dbReference type="Pfam" id="PF10358">
    <property type="entry name" value="NT-C2"/>
    <property type="match status" value="1"/>
</dbReference>
<dbReference type="AlphaFoldDB" id="A0A6D2JP42"/>
<feature type="coiled-coil region" evidence="1">
    <location>
        <begin position="626"/>
        <end position="799"/>
    </location>
</feature>
<feature type="domain" description="C2 NT-type" evidence="3">
    <location>
        <begin position="6"/>
        <end position="144"/>
    </location>
</feature>
<feature type="region of interest" description="Disordered" evidence="2">
    <location>
        <begin position="243"/>
        <end position="286"/>
    </location>
</feature>
<organism evidence="4 5">
    <name type="scientific">Microthlaspi erraticum</name>
    <dbReference type="NCBI Taxonomy" id="1685480"/>
    <lineage>
        <taxon>Eukaryota</taxon>
        <taxon>Viridiplantae</taxon>
        <taxon>Streptophyta</taxon>
        <taxon>Embryophyta</taxon>
        <taxon>Tracheophyta</taxon>
        <taxon>Spermatophyta</taxon>
        <taxon>Magnoliopsida</taxon>
        <taxon>eudicotyledons</taxon>
        <taxon>Gunneridae</taxon>
        <taxon>Pentapetalae</taxon>
        <taxon>rosids</taxon>
        <taxon>malvids</taxon>
        <taxon>Brassicales</taxon>
        <taxon>Brassicaceae</taxon>
        <taxon>Coluteocarpeae</taxon>
        <taxon>Microthlaspi</taxon>
    </lineage>
</organism>
<sequence length="883" mass="102298">MFKSARWRSEKNKIKIVFKLQFHATQVTQLKAEGLTISVVPGDVGKPTGKAEKAMVLDGHCRWESPVYETVKFLQDVKTGKVNQRIYHLTVSTTGSTKSGLVGETSIDFADYVDAIKTCNVSLPLQNSNSNSKAILHVSIQRQLENVDLQRLVKENNNLVKRPQSQDLKSQLSIEADETHSQEEGSFGKASRIAELRRRASIESDSTLSSFDSVSELEEVGSRRDLNQQNQQTMMHTNVYEEPHISESEWSGSSDQGISTDDSMNSSNDATIRRDTTTRTSSDEEVDKLKAEVVALARRADLSELELQSLRKQIVKETKRTSDKRKDEAEIRNKLHFEGSDPQVVLEATQEELDYEKDLNSNLRLQLEKTQDSNTELILAVQDLEAMLGQQRRKRALDVPRPRPCEINTEESRRRRSCTSETDEEDEDQKALDELVKGHMDAKEAHVLERRITDLYNEIEIYKRDKEDLEIQVEQLSLDYEILKQENHDISYKLEQSQVQEQLKMQYECSSSLVNVTELENQVDSLEAKLKKQSEDFSESLLRVKELETQIEGMEGEVERQAQIFEADIGAVTRGKVEQEQRAIEAEEALRKTRWRNASVAEKIQDEFKRISEQMSFTFAVNEKMTKKAMKETQDLRMQKRQLEELLMNANDELQANRVEYEAKISELSEKMERMFEKSKYLENQKRQEEDVNADLTQEIARLKDEIDILRLELEETRRSRNEVETSLQIRNTEKDRSELKKKKEEEMANEARIKLFEEQIKLKEKALEASSKMFVEKEKDLNNRIKELETRLNNQETGESLHCQDATALQNREVLSSNKSDDDLEDLVKEVAWLREQNGLMEMELKEMQERYSEISLRFAEVEGERQQLVMTVRNLKNAKRS</sequence>
<protein>
    <recommendedName>
        <fullName evidence="3">C2 NT-type domain-containing protein</fullName>
    </recommendedName>
</protein>
<keyword evidence="1" id="KW-0175">Coiled coil</keyword>
<dbReference type="PROSITE" id="PS51840">
    <property type="entry name" value="C2_NT"/>
    <property type="match status" value="1"/>
</dbReference>
<feature type="compositionally biased region" description="Polar residues" evidence="2">
    <location>
        <begin position="248"/>
        <end position="270"/>
    </location>
</feature>
<feature type="compositionally biased region" description="Polar residues" evidence="2">
    <location>
        <begin position="158"/>
        <end position="173"/>
    </location>
</feature>
<reference evidence="4" key="1">
    <citation type="submission" date="2020-01" db="EMBL/GenBank/DDBJ databases">
        <authorList>
            <person name="Mishra B."/>
        </authorList>
    </citation>
    <scope>NUCLEOTIDE SEQUENCE [LARGE SCALE GENOMIC DNA]</scope>
</reference>
<comment type="caution">
    <text evidence="4">The sequence shown here is derived from an EMBL/GenBank/DDBJ whole genome shotgun (WGS) entry which is preliminary data.</text>
</comment>
<evidence type="ECO:0000259" key="3">
    <source>
        <dbReference type="PROSITE" id="PS51840"/>
    </source>
</evidence>
<dbReference type="InterPro" id="IPR019448">
    <property type="entry name" value="NT-C2"/>
</dbReference>
<dbReference type="OrthoDB" id="765176at2759"/>
<feature type="coiled-coil region" evidence="1">
    <location>
        <begin position="445"/>
        <end position="564"/>
    </location>
</feature>
<feature type="coiled-coil region" evidence="1">
    <location>
        <begin position="286"/>
        <end position="320"/>
    </location>
</feature>
<feature type="region of interest" description="Disordered" evidence="2">
    <location>
        <begin position="158"/>
        <end position="189"/>
    </location>
</feature>
<evidence type="ECO:0000313" key="4">
    <source>
        <dbReference type="EMBL" id="CAA7041897.1"/>
    </source>
</evidence>
<dbReference type="EMBL" id="CACVBM020001256">
    <property type="protein sequence ID" value="CAA7041897.1"/>
    <property type="molecule type" value="Genomic_DNA"/>
</dbReference>
<dbReference type="Proteomes" id="UP000467841">
    <property type="component" value="Unassembled WGS sequence"/>
</dbReference>
<feature type="region of interest" description="Disordered" evidence="2">
    <location>
        <begin position="392"/>
        <end position="429"/>
    </location>
</feature>
<keyword evidence="5" id="KW-1185">Reference proteome</keyword>
<gene>
    <name evidence="4" type="ORF">MERR_LOCUS29132</name>
</gene>
<evidence type="ECO:0000256" key="1">
    <source>
        <dbReference type="SAM" id="Coils"/>
    </source>
</evidence>
<accession>A0A6D2JP42</accession>
<dbReference type="PANTHER" id="PTHR34452">
    <property type="entry name" value="MYOSIN HEAVY CHAIN-RELATED PROTEIN"/>
    <property type="match status" value="1"/>
</dbReference>
<dbReference type="PANTHER" id="PTHR34452:SF15">
    <property type="entry name" value="MYOSIN HEAVY CHAIN-RELATED PROTEIN"/>
    <property type="match status" value="1"/>
</dbReference>